<dbReference type="GO" id="GO:0030288">
    <property type="term" value="C:outer membrane-bounded periplasmic space"/>
    <property type="evidence" value="ECO:0007669"/>
    <property type="project" value="InterPro"/>
</dbReference>
<gene>
    <name evidence="7" type="ORF">CJP73_15425</name>
</gene>
<reference evidence="7 8" key="1">
    <citation type="submission" date="2017-08" db="EMBL/GenBank/DDBJ databases">
        <title>Pusillimonas indicus sp. nov., a member of the family Alcaligenaceae isolated from surface seawater.</title>
        <authorList>
            <person name="Li J."/>
        </authorList>
    </citation>
    <scope>NUCLEOTIDE SEQUENCE [LARGE SCALE GENOMIC DNA]</scope>
    <source>
        <strain evidence="7 8">L52-1-41</strain>
    </source>
</reference>
<evidence type="ECO:0000313" key="8">
    <source>
        <dbReference type="Proteomes" id="UP000266206"/>
    </source>
</evidence>
<evidence type="ECO:0000256" key="2">
    <source>
        <dbReference type="ARBA" id="ARBA00022729"/>
    </source>
</evidence>
<dbReference type="Pfam" id="PF03783">
    <property type="entry name" value="CsgG"/>
    <property type="match status" value="1"/>
</dbReference>
<sequence>MNTPALHARAHTPFPKGAKIGLALLCLALSACAPLQKPAEVANQAELTPATPSTHDLFKLPPPKGKIVVAVYGFRDQTGQYKAAPDSSFSTAVTQGAAAILIKALKDSGWFTPVERESLQELLTERRIVRALDGSQDKDVPAIQIPPLVPASILIDGGVIAYESNVRTGGLGARFLGVGLSTQYRVDQVTIALRSVDIRSGQILQSVSTTKTIFSYEVRPSVFKFVNFKDLLEIEGGITRNEPAQLAVKEAIESAVIYLTVKGLKDRQWTLLNEADWNLPIIQDYLREETNYSVPIQTAEAVANTGPDTANFSQSQ</sequence>
<evidence type="ECO:0000256" key="3">
    <source>
        <dbReference type="ARBA" id="ARBA00023136"/>
    </source>
</evidence>
<feature type="signal peptide" evidence="6">
    <location>
        <begin position="1"/>
        <end position="33"/>
    </location>
</feature>
<keyword evidence="3" id="KW-0472">Membrane</keyword>
<dbReference type="PANTHER" id="PTHR41164:SF1">
    <property type="entry name" value="CURLI PRODUCTION ASSEMBLY_TRANSPORT COMPONENT CSGG"/>
    <property type="match status" value="1"/>
</dbReference>
<dbReference type="AlphaFoldDB" id="A0A3A1YNQ6"/>
<dbReference type="Gene3D" id="3.40.50.10610">
    <property type="entry name" value="ABC-type transport auxiliary lipoprotein component"/>
    <property type="match status" value="2"/>
</dbReference>
<dbReference type="Proteomes" id="UP000266206">
    <property type="component" value="Unassembled WGS sequence"/>
</dbReference>
<evidence type="ECO:0000256" key="1">
    <source>
        <dbReference type="ARBA" id="ARBA00022475"/>
    </source>
</evidence>
<evidence type="ECO:0000256" key="4">
    <source>
        <dbReference type="ARBA" id="ARBA00023139"/>
    </source>
</evidence>
<evidence type="ECO:0000256" key="6">
    <source>
        <dbReference type="SAM" id="SignalP"/>
    </source>
</evidence>
<keyword evidence="1" id="KW-1003">Cell membrane</keyword>
<comment type="caution">
    <text evidence="7">The sequence shown here is derived from an EMBL/GenBank/DDBJ whole genome shotgun (WGS) entry which is preliminary data.</text>
</comment>
<dbReference type="PANTHER" id="PTHR41164">
    <property type="entry name" value="CURLI PRODUCTION ASSEMBLY/TRANSPORT COMPONENT CSGG"/>
    <property type="match status" value="1"/>
</dbReference>
<feature type="chain" id="PRO_5017386013" evidence="6">
    <location>
        <begin position="34"/>
        <end position="316"/>
    </location>
</feature>
<dbReference type="EMBL" id="NQYH01000021">
    <property type="protein sequence ID" value="RIY39116.1"/>
    <property type="molecule type" value="Genomic_DNA"/>
</dbReference>
<keyword evidence="5" id="KW-0449">Lipoprotein</keyword>
<organism evidence="7 8">
    <name type="scientific">Neopusillimonas maritima</name>
    <dbReference type="NCBI Taxonomy" id="2026239"/>
    <lineage>
        <taxon>Bacteria</taxon>
        <taxon>Pseudomonadati</taxon>
        <taxon>Pseudomonadota</taxon>
        <taxon>Betaproteobacteria</taxon>
        <taxon>Burkholderiales</taxon>
        <taxon>Alcaligenaceae</taxon>
        <taxon>Neopusillimonas</taxon>
    </lineage>
</organism>
<proteinExistence type="predicted"/>
<name>A0A3A1YNQ6_9BURK</name>
<dbReference type="OrthoDB" id="1110708at2"/>
<evidence type="ECO:0000256" key="5">
    <source>
        <dbReference type="ARBA" id="ARBA00023288"/>
    </source>
</evidence>
<dbReference type="RefSeq" id="WP_114421597.1">
    <property type="nucleotide sequence ID" value="NZ_NQYH01000021.1"/>
</dbReference>
<keyword evidence="2 6" id="KW-0732">Signal</keyword>
<dbReference type="InterPro" id="IPR005534">
    <property type="entry name" value="Curli_assmbl/transp-comp_CsgG"/>
</dbReference>
<evidence type="ECO:0000313" key="7">
    <source>
        <dbReference type="EMBL" id="RIY39116.1"/>
    </source>
</evidence>
<keyword evidence="4" id="KW-0564">Palmitate</keyword>
<accession>A0A3A1YNQ6</accession>
<protein>
    <submittedName>
        <fullName evidence="7">Curli production assembly/transport protein CsgG</fullName>
    </submittedName>
</protein>